<evidence type="ECO:0000256" key="5">
    <source>
        <dbReference type="ARBA" id="ARBA00022989"/>
    </source>
</evidence>
<dbReference type="PANTHER" id="PTHR48090">
    <property type="entry name" value="UNDECAPRENYL-PHOSPHATE 4-DEOXY-4-FORMAMIDO-L-ARABINOSE TRANSFERASE-RELATED"/>
    <property type="match status" value="1"/>
</dbReference>
<keyword evidence="3 9" id="KW-0808">Transferase</keyword>
<name>A0A6J5CZT7_9BURK</name>
<dbReference type="InterPro" id="IPR029044">
    <property type="entry name" value="Nucleotide-diphossugar_trans"/>
</dbReference>
<dbReference type="EC" id="2.4.-.-" evidence="9"/>
<evidence type="ECO:0000313" key="9">
    <source>
        <dbReference type="EMBL" id="CAB3746464.1"/>
    </source>
</evidence>
<dbReference type="GO" id="GO:0005886">
    <property type="term" value="C:plasma membrane"/>
    <property type="evidence" value="ECO:0007669"/>
    <property type="project" value="TreeGrafter"/>
</dbReference>
<evidence type="ECO:0000256" key="2">
    <source>
        <dbReference type="ARBA" id="ARBA00022676"/>
    </source>
</evidence>
<proteinExistence type="predicted"/>
<dbReference type="InterPro" id="IPR001173">
    <property type="entry name" value="Glyco_trans_2-like"/>
</dbReference>
<evidence type="ECO:0000256" key="1">
    <source>
        <dbReference type="ARBA" id="ARBA00004141"/>
    </source>
</evidence>
<dbReference type="EMBL" id="CADIKG010000001">
    <property type="protein sequence ID" value="CAB3746464.1"/>
    <property type="molecule type" value="Genomic_DNA"/>
</dbReference>
<keyword evidence="4 7" id="KW-0812">Transmembrane</keyword>
<feature type="domain" description="Glycosyltransferase 2-like" evidence="8">
    <location>
        <begin position="22"/>
        <end position="185"/>
    </location>
</feature>
<dbReference type="SUPFAM" id="SSF53448">
    <property type="entry name" value="Nucleotide-diphospho-sugar transferases"/>
    <property type="match status" value="1"/>
</dbReference>
<organism evidence="9 10">
    <name type="scientific">Burkholderia puraquae</name>
    <dbReference type="NCBI Taxonomy" id="1904757"/>
    <lineage>
        <taxon>Bacteria</taxon>
        <taxon>Pseudomonadati</taxon>
        <taxon>Pseudomonadota</taxon>
        <taxon>Betaproteobacteria</taxon>
        <taxon>Burkholderiales</taxon>
        <taxon>Burkholderiaceae</taxon>
        <taxon>Burkholderia</taxon>
        <taxon>Burkholderia cepacia complex</taxon>
    </lineage>
</organism>
<protein>
    <submittedName>
        <fullName evidence="9">Putative glycosyltransferase</fullName>
        <ecNumber evidence="9">2.4.-.-</ecNumber>
    </submittedName>
</protein>
<keyword evidence="6 7" id="KW-0472">Membrane</keyword>
<evidence type="ECO:0000256" key="6">
    <source>
        <dbReference type="ARBA" id="ARBA00023136"/>
    </source>
</evidence>
<reference evidence="9 10" key="1">
    <citation type="submission" date="2020-04" db="EMBL/GenBank/DDBJ databases">
        <authorList>
            <person name="De Canck E."/>
        </authorList>
    </citation>
    <scope>NUCLEOTIDE SEQUENCE [LARGE SCALE GENOMIC DNA]</scope>
    <source>
        <strain evidence="9 10">LMG 29660</strain>
    </source>
</reference>
<feature type="transmembrane region" description="Helical" evidence="7">
    <location>
        <begin position="247"/>
        <end position="268"/>
    </location>
</feature>
<gene>
    <name evidence="9" type="ORF">LMG29660_00200</name>
</gene>
<evidence type="ECO:0000256" key="7">
    <source>
        <dbReference type="SAM" id="Phobius"/>
    </source>
</evidence>
<feature type="transmembrane region" description="Helical" evidence="7">
    <location>
        <begin position="280"/>
        <end position="305"/>
    </location>
</feature>
<keyword evidence="5 7" id="KW-1133">Transmembrane helix</keyword>
<dbReference type="CDD" id="cd04187">
    <property type="entry name" value="DPM1_like_bac"/>
    <property type="match status" value="1"/>
</dbReference>
<evidence type="ECO:0000256" key="3">
    <source>
        <dbReference type="ARBA" id="ARBA00022679"/>
    </source>
</evidence>
<dbReference type="Gene3D" id="3.90.550.10">
    <property type="entry name" value="Spore Coat Polysaccharide Biosynthesis Protein SpsA, Chain A"/>
    <property type="match status" value="1"/>
</dbReference>
<evidence type="ECO:0000259" key="8">
    <source>
        <dbReference type="Pfam" id="PF00535"/>
    </source>
</evidence>
<dbReference type="InterPro" id="IPR050256">
    <property type="entry name" value="Glycosyltransferase_2"/>
</dbReference>
<keyword evidence="2 9" id="KW-0328">Glycosyltransferase</keyword>
<accession>A0A6J5CZT7</accession>
<evidence type="ECO:0000313" key="10">
    <source>
        <dbReference type="Proteomes" id="UP000494135"/>
    </source>
</evidence>
<sequence length="376" mass="42219">MRRRPDFTGGHMSRHTRKPLVSLVVPFHDEAEAIETFFATTLPILESIDTTRFEIVCVNDGSRDDTLDKLIDVAAGDSRVRIVDLTRRFGKEAALTAGIDEAAGTAVILIDADLQDPPALIPAMVQRWLGGAEVVAAKRTDRMCDPLMQRVAAALYYRVHNRLSEVEMPENVGDFRLMDRQVVDALRALPERRRFMKGLFAWVGYRIEIIEYTRAPRSGGRSKFSGWRRWNFALEGITSFSTVPLRVWTYIGLAFAALSFIYGTFIVMRTLLFGNPVHGYASLISVMLFVGGIQLIGIGVIGEYLGRIYHESKQRPVYLVRRRYRADALVGQHPGQHAAQPDALKLLQFPVRRIAAARRRQTAVASATVPRNVPVK</sequence>
<dbReference type="Pfam" id="PF00535">
    <property type="entry name" value="Glycos_transf_2"/>
    <property type="match status" value="1"/>
</dbReference>
<comment type="subcellular location">
    <subcellularLocation>
        <location evidence="1">Membrane</location>
        <topology evidence="1">Multi-pass membrane protein</topology>
    </subcellularLocation>
</comment>
<evidence type="ECO:0000256" key="4">
    <source>
        <dbReference type="ARBA" id="ARBA00022692"/>
    </source>
</evidence>
<dbReference type="PANTHER" id="PTHR48090:SF1">
    <property type="entry name" value="PROPHAGE BACTOPRENOL GLUCOSYL TRANSFERASE HOMOLOG"/>
    <property type="match status" value="1"/>
</dbReference>
<dbReference type="Proteomes" id="UP000494135">
    <property type="component" value="Unassembled WGS sequence"/>
</dbReference>
<dbReference type="AlphaFoldDB" id="A0A6J5CZT7"/>
<dbReference type="GO" id="GO:0016757">
    <property type="term" value="F:glycosyltransferase activity"/>
    <property type="evidence" value="ECO:0007669"/>
    <property type="project" value="UniProtKB-KW"/>
</dbReference>